<evidence type="ECO:0000259" key="2">
    <source>
        <dbReference type="Pfam" id="PF00345"/>
    </source>
</evidence>
<keyword evidence="1" id="KW-0732">Signal</keyword>
<evidence type="ECO:0000256" key="1">
    <source>
        <dbReference type="SAM" id="SignalP"/>
    </source>
</evidence>
<sequence>MSPLLRNGWRTGCAVALLLASAVAGAASLQVTPTTVVVPADRSADGLVLSNNGQAPLHAQVRVFRWTQANGEDVLEPTTELAISPPMLELPPGGEQLVRVIRLGPPPADVEASYRVIVDELPLEQPDGQEPQAKGLRFVLRYSIPVFVAPQGRQATAPVLHARLAGSPEARFLELENLGNGRAQISDLAHVAADGGRQVIAAGLSGYVLPGRNRRWALPAGMGMGSGGTFQARINGEAVERTLVLDR</sequence>
<evidence type="ECO:0000313" key="4">
    <source>
        <dbReference type="Proteomes" id="UP001566331"/>
    </source>
</evidence>
<feature type="chain" id="PRO_5045218099" evidence="1">
    <location>
        <begin position="27"/>
        <end position="247"/>
    </location>
</feature>
<dbReference type="PANTHER" id="PTHR30251">
    <property type="entry name" value="PILUS ASSEMBLY CHAPERONE"/>
    <property type="match status" value="1"/>
</dbReference>
<feature type="domain" description="Pili assembly chaperone N-terminal" evidence="2">
    <location>
        <begin position="29"/>
        <end position="152"/>
    </location>
</feature>
<comment type="caution">
    <text evidence="3">The sequence shown here is derived from an EMBL/GenBank/DDBJ whole genome shotgun (WGS) entry which is preliminary data.</text>
</comment>
<dbReference type="InterPro" id="IPR016147">
    <property type="entry name" value="Pili_assmbl_chaperone_N"/>
</dbReference>
<dbReference type="PANTHER" id="PTHR30251:SF4">
    <property type="entry name" value="SLR1668 PROTEIN"/>
    <property type="match status" value="1"/>
</dbReference>
<gene>
    <name evidence="3" type="ORF">AB6713_15530</name>
</gene>
<dbReference type="InterPro" id="IPR050643">
    <property type="entry name" value="Periplasmic_pilus_chap"/>
</dbReference>
<accession>A0ABV4HTE7</accession>
<dbReference type="Pfam" id="PF00345">
    <property type="entry name" value="PapD_N"/>
    <property type="match status" value="1"/>
</dbReference>
<dbReference type="EMBL" id="JBFWIC010000025">
    <property type="protein sequence ID" value="MEZ0476010.1"/>
    <property type="molecule type" value="Genomic_DNA"/>
</dbReference>
<evidence type="ECO:0000313" key="3">
    <source>
        <dbReference type="EMBL" id="MEZ0476010.1"/>
    </source>
</evidence>
<organism evidence="3 4">
    <name type="scientific">Luteimonas salinilitoris</name>
    <dbReference type="NCBI Taxonomy" id="3237697"/>
    <lineage>
        <taxon>Bacteria</taxon>
        <taxon>Pseudomonadati</taxon>
        <taxon>Pseudomonadota</taxon>
        <taxon>Gammaproteobacteria</taxon>
        <taxon>Lysobacterales</taxon>
        <taxon>Lysobacteraceae</taxon>
        <taxon>Luteimonas</taxon>
    </lineage>
</organism>
<feature type="signal peptide" evidence="1">
    <location>
        <begin position="1"/>
        <end position="26"/>
    </location>
</feature>
<dbReference type="Gene3D" id="2.60.40.10">
    <property type="entry name" value="Immunoglobulins"/>
    <property type="match status" value="1"/>
</dbReference>
<name>A0ABV4HTE7_9GAMM</name>
<proteinExistence type="predicted"/>
<protein>
    <submittedName>
        <fullName evidence="3">Molecular chaperone</fullName>
    </submittedName>
</protein>
<dbReference type="InterPro" id="IPR008962">
    <property type="entry name" value="PapD-like_sf"/>
</dbReference>
<dbReference type="RefSeq" id="WP_370564800.1">
    <property type="nucleotide sequence ID" value="NZ_JBFWIB010000010.1"/>
</dbReference>
<reference evidence="3 4" key="1">
    <citation type="submission" date="2024-07" db="EMBL/GenBank/DDBJ databases">
        <title>Luteimonas salilacus sp. nov., isolated from the shore soil of Salt Lake in Tibet of China.</title>
        <authorList>
            <person name="Zhang X."/>
            <person name="Li A."/>
        </authorList>
    </citation>
    <scope>NUCLEOTIDE SEQUENCE [LARGE SCALE GENOMIC DNA]</scope>
    <source>
        <strain evidence="3 4">B3-2-R+30</strain>
    </source>
</reference>
<dbReference type="Proteomes" id="UP001566331">
    <property type="component" value="Unassembled WGS sequence"/>
</dbReference>
<dbReference type="InterPro" id="IPR013783">
    <property type="entry name" value="Ig-like_fold"/>
</dbReference>
<keyword evidence="4" id="KW-1185">Reference proteome</keyword>
<dbReference type="SUPFAM" id="SSF49354">
    <property type="entry name" value="PapD-like"/>
    <property type="match status" value="1"/>
</dbReference>